<evidence type="ECO:0000313" key="2">
    <source>
        <dbReference type="EMBL" id="ELQ34233.1"/>
    </source>
</evidence>
<gene>
    <name evidence="2" type="ORF">OOU_Y34scaffold00779g1</name>
</gene>
<name>A0AA97NQ85_PYRO3</name>
<dbReference type="AlphaFoldDB" id="A0AA97NQ85"/>
<dbReference type="Proteomes" id="UP000011086">
    <property type="component" value="Unassembled WGS sequence"/>
</dbReference>
<proteinExistence type="predicted"/>
<feature type="compositionally biased region" description="Low complexity" evidence="1">
    <location>
        <begin position="169"/>
        <end position="184"/>
    </location>
</feature>
<feature type="compositionally biased region" description="Polar residues" evidence="1">
    <location>
        <begin position="142"/>
        <end position="153"/>
    </location>
</feature>
<feature type="region of interest" description="Disordered" evidence="1">
    <location>
        <begin position="129"/>
        <end position="187"/>
    </location>
</feature>
<protein>
    <submittedName>
        <fullName evidence="2">Uncharacterized protein</fullName>
    </submittedName>
</protein>
<accession>A0AA97NQ85</accession>
<organism evidence="2">
    <name type="scientific">Pyricularia oryzae (strain Y34)</name>
    <name type="common">Rice blast fungus</name>
    <name type="synonym">Magnaporthe oryzae</name>
    <dbReference type="NCBI Taxonomy" id="1143189"/>
    <lineage>
        <taxon>Eukaryota</taxon>
        <taxon>Fungi</taxon>
        <taxon>Dikarya</taxon>
        <taxon>Ascomycota</taxon>
        <taxon>Pezizomycotina</taxon>
        <taxon>Sordariomycetes</taxon>
        <taxon>Sordariomycetidae</taxon>
        <taxon>Magnaporthales</taxon>
        <taxon>Pyriculariaceae</taxon>
        <taxon>Pyricularia</taxon>
    </lineage>
</organism>
<dbReference type="EMBL" id="JH793108">
    <property type="protein sequence ID" value="ELQ34233.1"/>
    <property type="molecule type" value="Genomic_DNA"/>
</dbReference>
<evidence type="ECO:0000256" key="1">
    <source>
        <dbReference type="SAM" id="MobiDB-lite"/>
    </source>
</evidence>
<sequence length="503" mass="56298">MLACLFVASTTCRLPRVTSTARMSINEPLTRDRCEELMNFVMQEALHWLRYVSQEDLLQDYFLSLPIDVERQKLDELAHAPAYQVVGRLEYFTVEAEKLKNDVRQDQINLPNAPVPAACDVLGGHTETRAHAEDGDVAMTRPDSSSSEDTNISPVMPTSWPHQIPPATGPASGSDSPAGQSSSGTRFDVNGELRTQVLVLVCRLGDEFIRRCARTKAKQIEGYGHDIEQQSYNDVKRALIHCEMTPKACYDWIRNIDEDDDSHTSKNRHLYTELCHCRLPNGIVMAVTFSSSHFKLEQDISAAVVDGVAHSPAMNHAAELQDSAQCLHRLPLHQGGLESPSPGNMPFLTSTPTVYQHLGRCHDIVWWALACIGHRVDHMVIGFFVNKSVLVVGAMLACGYLNSSSRTRGSAWRLSPLCTDRRDRGHEWTWRCGADWVRHCVGRVRELQEKIKIACDAGYYCLLLGDASQGGLGHLSQWLPPRSCRRTPAHRLRSQYRCSAEEP</sequence>
<reference evidence="2" key="1">
    <citation type="journal article" date="2012" name="PLoS Genet.">
        <title>Comparative analysis of the genomes of two field isolates of the rice blast fungus Magnaporthe oryzae.</title>
        <authorList>
            <person name="Xue M."/>
            <person name="Yang J."/>
            <person name="Li Z."/>
            <person name="Hu S."/>
            <person name="Yao N."/>
            <person name="Dean R.A."/>
            <person name="Zhao W."/>
            <person name="Shen M."/>
            <person name="Zhang H."/>
            <person name="Li C."/>
            <person name="Liu L."/>
            <person name="Cao L."/>
            <person name="Xu X."/>
            <person name="Xing Y."/>
            <person name="Hsiang T."/>
            <person name="Zhang Z."/>
            <person name="Xu J.R."/>
            <person name="Peng Y.L."/>
        </authorList>
    </citation>
    <scope>NUCLEOTIDE SEQUENCE</scope>
    <source>
        <strain evidence="2">Y34</strain>
    </source>
</reference>